<accession>A0A6N2UYJ3</accession>
<evidence type="ECO:0000259" key="7">
    <source>
        <dbReference type="Pfam" id="PF14322"/>
    </source>
</evidence>
<evidence type="ECO:0000256" key="1">
    <source>
        <dbReference type="ARBA" id="ARBA00004442"/>
    </source>
</evidence>
<keyword evidence="5" id="KW-0998">Cell outer membrane</keyword>
<evidence type="ECO:0000259" key="6">
    <source>
        <dbReference type="Pfam" id="PF07980"/>
    </source>
</evidence>
<comment type="similarity">
    <text evidence="2">Belongs to the SusD family.</text>
</comment>
<evidence type="ECO:0000256" key="5">
    <source>
        <dbReference type="ARBA" id="ARBA00023237"/>
    </source>
</evidence>
<dbReference type="Pfam" id="PF07980">
    <property type="entry name" value="SusD_RagB"/>
    <property type="match status" value="1"/>
</dbReference>
<dbReference type="InterPro" id="IPR033985">
    <property type="entry name" value="SusD-like_N"/>
</dbReference>
<gene>
    <name evidence="8" type="ORF">BILFYP9_02301</name>
</gene>
<sequence length="656" mass="74875">MKAYIKNIHTIIEILCISLLSIIQFSCSNYLDVDDYFKQTTQLDSIFKRKVLTEQYINGAASYLPNEGNLWTLSSTPFQGASDENFTSFNDDRHAAIKFLLDEMTPFYETGYFNYPNYYTGIRKASIVLQRINEVQDISDLDRRDFIGRCYFLKGYYYFQLLLQYGPVPIVPDEAFAVDASVEEMSIERATYDECINHICHNLEKAVEYLYSSRPTEQITIPTQGAALATLSRVRLYAASPWFNGGSGGLYADWIRKSDGAHFISQTKDNEKWGKAAIAAKRVMNTGLYHLYTAKRKSDTGQLPETIAQAYAARPISEFNPMEIDPYRSYAEIFNGDVPVEMNEEVIYSCRPTQSGKDAPAGIALPGLMGGMNGLNLTQDVADAFYMADGSDYSLPTNHWEPIGTDKKFSGYTLKANAAKMYDNREMRFYVSMGFNHCLWPGTSYSGNDNSLKNVEVQYYADGNAGPPANFAVDYNHSGYTCKKYVHPEDNLKGSLKPKSFPIYRYAEILLNYAEAMNELEGNYTENDITVTGRDEDEILDAFNQIRYRAGLPGLTTLPSREIMRELIKHERQIEFVCEGHRYHDLRRWGDAEHAYNKPVLGMNIKARKNEREAFHTITTLNDDKARRYFDYKNYFCPIPKSAMNKNSKLIQNPGW</sequence>
<dbReference type="Gene3D" id="1.25.40.390">
    <property type="match status" value="1"/>
</dbReference>
<dbReference type="AlphaFoldDB" id="A0A6N2UYJ3"/>
<keyword evidence="4" id="KW-0472">Membrane</keyword>
<protein>
    <submittedName>
        <fullName evidence="8">SusD family protein</fullName>
    </submittedName>
</protein>
<dbReference type="Pfam" id="PF14322">
    <property type="entry name" value="SusD-like_3"/>
    <property type="match status" value="1"/>
</dbReference>
<dbReference type="EMBL" id="CACRSU010000020">
    <property type="protein sequence ID" value="VYT22407.1"/>
    <property type="molecule type" value="Genomic_DNA"/>
</dbReference>
<name>A0A6N2UYJ3_9BACE</name>
<dbReference type="InterPro" id="IPR012944">
    <property type="entry name" value="SusD_RagB_dom"/>
</dbReference>
<dbReference type="InterPro" id="IPR011990">
    <property type="entry name" value="TPR-like_helical_dom_sf"/>
</dbReference>
<evidence type="ECO:0000256" key="2">
    <source>
        <dbReference type="ARBA" id="ARBA00006275"/>
    </source>
</evidence>
<evidence type="ECO:0000256" key="3">
    <source>
        <dbReference type="ARBA" id="ARBA00022729"/>
    </source>
</evidence>
<comment type="subcellular location">
    <subcellularLocation>
        <location evidence="1">Cell outer membrane</location>
    </subcellularLocation>
</comment>
<proteinExistence type="inferred from homology"/>
<evidence type="ECO:0000313" key="8">
    <source>
        <dbReference type="EMBL" id="VYT22407.1"/>
    </source>
</evidence>
<dbReference type="GO" id="GO:0009279">
    <property type="term" value="C:cell outer membrane"/>
    <property type="evidence" value="ECO:0007669"/>
    <property type="project" value="UniProtKB-SubCell"/>
</dbReference>
<dbReference type="SUPFAM" id="SSF48452">
    <property type="entry name" value="TPR-like"/>
    <property type="match status" value="1"/>
</dbReference>
<keyword evidence="3" id="KW-0732">Signal</keyword>
<evidence type="ECO:0000256" key="4">
    <source>
        <dbReference type="ARBA" id="ARBA00023136"/>
    </source>
</evidence>
<organism evidence="8">
    <name type="scientific">Bacteroides intestinalis</name>
    <dbReference type="NCBI Taxonomy" id="329854"/>
    <lineage>
        <taxon>Bacteria</taxon>
        <taxon>Pseudomonadati</taxon>
        <taxon>Bacteroidota</taxon>
        <taxon>Bacteroidia</taxon>
        <taxon>Bacteroidales</taxon>
        <taxon>Bacteroidaceae</taxon>
        <taxon>Bacteroides</taxon>
    </lineage>
</organism>
<feature type="domain" description="RagB/SusD" evidence="6">
    <location>
        <begin position="361"/>
        <end position="656"/>
    </location>
</feature>
<feature type="domain" description="SusD-like N-terminal" evidence="7">
    <location>
        <begin position="30"/>
        <end position="236"/>
    </location>
</feature>
<dbReference type="RefSeq" id="WP_138292638.1">
    <property type="nucleotide sequence ID" value="NZ_BAABZC010000002.1"/>
</dbReference>
<reference evidence="8" key="1">
    <citation type="submission" date="2019-11" db="EMBL/GenBank/DDBJ databases">
        <authorList>
            <person name="Feng L."/>
        </authorList>
    </citation>
    <scope>NUCLEOTIDE SEQUENCE</scope>
    <source>
        <strain evidence="8">BintestinalisLFYP9</strain>
    </source>
</reference>